<dbReference type="EMBL" id="JBHSTQ010000002">
    <property type="protein sequence ID" value="MFC6385636.1"/>
    <property type="molecule type" value="Genomic_DNA"/>
</dbReference>
<evidence type="ECO:0000313" key="3">
    <source>
        <dbReference type="Proteomes" id="UP001596267"/>
    </source>
</evidence>
<keyword evidence="1" id="KW-0812">Transmembrane</keyword>
<proteinExistence type="predicted"/>
<keyword evidence="1" id="KW-0472">Membrane</keyword>
<evidence type="ECO:0000313" key="2">
    <source>
        <dbReference type="EMBL" id="MFC6385636.1"/>
    </source>
</evidence>
<dbReference type="PANTHER" id="PTHR35792">
    <property type="entry name" value="GENERAL STRESS PROTEIN"/>
    <property type="match status" value="1"/>
</dbReference>
<name>A0ABW1WAQ1_9BACL</name>
<feature type="transmembrane region" description="Helical" evidence="1">
    <location>
        <begin position="20"/>
        <end position="39"/>
    </location>
</feature>
<dbReference type="InterPro" id="IPR052928">
    <property type="entry name" value="Desiccation-related_membrane"/>
</dbReference>
<dbReference type="PANTHER" id="PTHR35792:SF2">
    <property type="entry name" value="GENERAL STRESS PROTEIN"/>
    <property type="match status" value="1"/>
</dbReference>
<dbReference type="Pfam" id="PF12732">
    <property type="entry name" value="YtxH"/>
    <property type="match status" value="1"/>
</dbReference>
<protein>
    <submittedName>
        <fullName evidence="2">YtxH domain-containing protein</fullName>
    </submittedName>
</protein>
<comment type="caution">
    <text evidence="2">The sequence shown here is derived from an EMBL/GenBank/DDBJ whole genome shotgun (WGS) entry which is preliminary data.</text>
</comment>
<dbReference type="InterPro" id="IPR024623">
    <property type="entry name" value="YtxH"/>
</dbReference>
<gene>
    <name evidence="2" type="ORF">ACFP7A_03385</name>
</gene>
<dbReference type="RefSeq" id="WP_253051867.1">
    <property type="nucleotide sequence ID" value="NZ_JAMXWN010000001.1"/>
</dbReference>
<dbReference type="Proteomes" id="UP001596267">
    <property type="component" value="Unassembled WGS sequence"/>
</dbReference>
<sequence length="79" mass="8431">MGAKNENCSCSCSGVSTKELFIGGIVGGVIGASIALLFAPKKGEEIRKDLSVKDIMDNGVEKVKQVTTNLLNKDNEPYR</sequence>
<evidence type="ECO:0000256" key="1">
    <source>
        <dbReference type="SAM" id="Phobius"/>
    </source>
</evidence>
<organism evidence="2 3">
    <name type="scientific">Sporolactobacillus kofuensis</name>
    <dbReference type="NCBI Taxonomy" id="269672"/>
    <lineage>
        <taxon>Bacteria</taxon>
        <taxon>Bacillati</taxon>
        <taxon>Bacillota</taxon>
        <taxon>Bacilli</taxon>
        <taxon>Bacillales</taxon>
        <taxon>Sporolactobacillaceae</taxon>
        <taxon>Sporolactobacillus</taxon>
    </lineage>
</organism>
<accession>A0ABW1WAQ1</accession>
<keyword evidence="3" id="KW-1185">Reference proteome</keyword>
<keyword evidence="1" id="KW-1133">Transmembrane helix</keyword>
<reference evidence="3" key="1">
    <citation type="journal article" date="2019" name="Int. J. Syst. Evol. Microbiol.">
        <title>The Global Catalogue of Microorganisms (GCM) 10K type strain sequencing project: providing services to taxonomists for standard genome sequencing and annotation.</title>
        <authorList>
            <consortium name="The Broad Institute Genomics Platform"/>
            <consortium name="The Broad Institute Genome Sequencing Center for Infectious Disease"/>
            <person name="Wu L."/>
            <person name="Ma J."/>
        </authorList>
    </citation>
    <scope>NUCLEOTIDE SEQUENCE [LARGE SCALE GENOMIC DNA]</scope>
    <source>
        <strain evidence="3">CCUG 42001</strain>
    </source>
</reference>